<accession>A0A246FMQ6</accession>
<evidence type="ECO:0000313" key="4">
    <source>
        <dbReference type="Proteomes" id="UP000197277"/>
    </source>
</evidence>
<sequence length="266" mass="27070">MQPEDIDKLFRERLAGHAPTPPAFVWAEIEAEIQPAKRRPIMWLAAAAVALLTLLGGAWWLLSGSSLNPAGRPELAATAPATSATPEKNTVAQATPALAPTSSLPEAAATAPARRPATVVATTASASAARPGGVQPGPGPDRQPSVPALVAASGSPANGLAPVKALALTPTDLPEPALTAVHRPATLPTRVVAFTGPIEVDVRPGAEPEQALAAGPARRGGLLSVLRQARNVVKGDPVDLTATGLPESVTVQARIAGRTLTKTIQL</sequence>
<feature type="region of interest" description="Disordered" evidence="1">
    <location>
        <begin position="77"/>
        <end position="153"/>
    </location>
</feature>
<feature type="compositionally biased region" description="Low complexity" evidence="1">
    <location>
        <begin position="77"/>
        <end position="86"/>
    </location>
</feature>
<keyword evidence="4" id="KW-1185">Reference proteome</keyword>
<keyword evidence="2" id="KW-1133">Transmembrane helix</keyword>
<name>A0A246FMQ6_9BACT</name>
<proteinExistence type="predicted"/>
<evidence type="ECO:0000313" key="3">
    <source>
        <dbReference type="EMBL" id="OWP64037.1"/>
    </source>
</evidence>
<protein>
    <submittedName>
        <fullName evidence="3">Uncharacterized protein</fullName>
    </submittedName>
</protein>
<dbReference type="EMBL" id="NIRR01000006">
    <property type="protein sequence ID" value="OWP64037.1"/>
    <property type="molecule type" value="Genomic_DNA"/>
</dbReference>
<feature type="transmembrane region" description="Helical" evidence="2">
    <location>
        <begin position="41"/>
        <end position="62"/>
    </location>
</feature>
<evidence type="ECO:0000256" key="1">
    <source>
        <dbReference type="SAM" id="MobiDB-lite"/>
    </source>
</evidence>
<dbReference type="OrthoDB" id="849204at2"/>
<dbReference type="Proteomes" id="UP000197277">
    <property type="component" value="Unassembled WGS sequence"/>
</dbReference>
<reference evidence="3 4" key="1">
    <citation type="submission" date="2017-06" db="EMBL/GenBank/DDBJ databases">
        <title>Hymenobacter amundsenii sp. nov. isolated from regoliths in Antarctica.</title>
        <authorList>
            <person name="Sedlacek I."/>
            <person name="Kralova S."/>
            <person name="Pantucek R."/>
            <person name="Svec P."/>
            <person name="Holochova P."/>
            <person name="Stankova E."/>
            <person name="Vrbovska V."/>
            <person name="Busse H.-J."/>
        </authorList>
    </citation>
    <scope>NUCLEOTIDE SEQUENCE [LARGE SCALE GENOMIC DNA]</scope>
    <source>
        <strain evidence="3 4">CCM 8682</strain>
    </source>
</reference>
<evidence type="ECO:0000256" key="2">
    <source>
        <dbReference type="SAM" id="Phobius"/>
    </source>
</evidence>
<dbReference type="RefSeq" id="WP_088463568.1">
    <property type="nucleotide sequence ID" value="NZ_NIRR01000006.1"/>
</dbReference>
<feature type="compositionally biased region" description="Low complexity" evidence="1">
    <location>
        <begin position="96"/>
        <end position="129"/>
    </location>
</feature>
<keyword evidence="2" id="KW-0472">Membrane</keyword>
<organism evidence="3 4">
    <name type="scientific">Hymenobacter amundsenii</name>
    <dbReference type="NCBI Taxonomy" id="2006685"/>
    <lineage>
        <taxon>Bacteria</taxon>
        <taxon>Pseudomonadati</taxon>
        <taxon>Bacteroidota</taxon>
        <taxon>Cytophagia</taxon>
        <taxon>Cytophagales</taxon>
        <taxon>Hymenobacteraceae</taxon>
        <taxon>Hymenobacter</taxon>
    </lineage>
</organism>
<gene>
    <name evidence="3" type="ORF">CDA63_06115</name>
</gene>
<keyword evidence="2" id="KW-0812">Transmembrane</keyword>
<comment type="caution">
    <text evidence="3">The sequence shown here is derived from an EMBL/GenBank/DDBJ whole genome shotgun (WGS) entry which is preliminary data.</text>
</comment>
<dbReference type="AlphaFoldDB" id="A0A246FMQ6"/>